<dbReference type="Proteomes" id="UP001239111">
    <property type="component" value="Chromosome 2"/>
</dbReference>
<evidence type="ECO:0000313" key="2">
    <source>
        <dbReference type="Proteomes" id="UP001239111"/>
    </source>
</evidence>
<reference evidence="1" key="1">
    <citation type="submission" date="2023-04" db="EMBL/GenBank/DDBJ databases">
        <title>A chromosome-level genome assembly of the parasitoid wasp Eretmocerus hayati.</title>
        <authorList>
            <person name="Zhong Y."/>
            <person name="Liu S."/>
            <person name="Liu Y."/>
        </authorList>
    </citation>
    <scope>NUCLEOTIDE SEQUENCE</scope>
    <source>
        <strain evidence="1">ZJU_SS_LIU_2023</strain>
    </source>
</reference>
<protein>
    <submittedName>
        <fullName evidence="1">Uncharacterized protein</fullName>
    </submittedName>
</protein>
<keyword evidence="2" id="KW-1185">Reference proteome</keyword>
<dbReference type="EMBL" id="CM056742">
    <property type="protein sequence ID" value="KAJ8676008.1"/>
    <property type="molecule type" value="Genomic_DNA"/>
</dbReference>
<gene>
    <name evidence="1" type="ORF">QAD02_011794</name>
</gene>
<proteinExistence type="predicted"/>
<accession>A0ACC2NYT5</accession>
<evidence type="ECO:0000313" key="1">
    <source>
        <dbReference type="EMBL" id="KAJ8676008.1"/>
    </source>
</evidence>
<sequence length="120" mass="13550">MTQTDQDSQGQEAQQPSPQPPSSPQSPQSPQDQECKKESTDKKEIAEEEREKMLNEENSKHTGAPPNPELEAEERKPKRKMPIGGIKLPGFCRSKSKEPCKLQVHDIPLHDIVNDIEVRN</sequence>
<name>A0ACC2NYT5_9HYME</name>
<organism evidence="1 2">
    <name type="scientific">Eretmocerus hayati</name>
    <dbReference type="NCBI Taxonomy" id="131215"/>
    <lineage>
        <taxon>Eukaryota</taxon>
        <taxon>Metazoa</taxon>
        <taxon>Ecdysozoa</taxon>
        <taxon>Arthropoda</taxon>
        <taxon>Hexapoda</taxon>
        <taxon>Insecta</taxon>
        <taxon>Pterygota</taxon>
        <taxon>Neoptera</taxon>
        <taxon>Endopterygota</taxon>
        <taxon>Hymenoptera</taxon>
        <taxon>Apocrita</taxon>
        <taxon>Proctotrupomorpha</taxon>
        <taxon>Chalcidoidea</taxon>
        <taxon>Aphelinidae</taxon>
        <taxon>Aphelininae</taxon>
        <taxon>Eretmocerus</taxon>
    </lineage>
</organism>
<comment type="caution">
    <text evidence="1">The sequence shown here is derived from an EMBL/GenBank/DDBJ whole genome shotgun (WGS) entry which is preliminary data.</text>
</comment>